<keyword evidence="1" id="KW-1133">Transmembrane helix</keyword>
<organism evidence="2">
    <name type="scientific">marine sediment metagenome</name>
    <dbReference type="NCBI Taxonomy" id="412755"/>
    <lineage>
        <taxon>unclassified sequences</taxon>
        <taxon>metagenomes</taxon>
        <taxon>ecological metagenomes</taxon>
    </lineage>
</organism>
<evidence type="ECO:0000313" key="2">
    <source>
        <dbReference type="EMBL" id="KKN90754.1"/>
    </source>
</evidence>
<dbReference type="AlphaFoldDB" id="A0A0F9UGE3"/>
<feature type="transmembrane region" description="Helical" evidence="1">
    <location>
        <begin position="21"/>
        <end position="40"/>
    </location>
</feature>
<keyword evidence="1" id="KW-0472">Membrane</keyword>
<reference evidence="2" key="1">
    <citation type="journal article" date="2015" name="Nature">
        <title>Complex archaea that bridge the gap between prokaryotes and eukaryotes.</title>
        <authorList>
            <person name="Spang A."/>
            <person name="Saw J.H."/>
            <person name="Jorgensen S.L."/>
            <person name="Zaremba-Niedzwiedzka K."/>
            <person name="Martijn J."/>
            <person name="Lind A.E."/>
            <person name="van Eijk R."/>
            <person name="Schleper C."/>
            <person name="Guy L."/>
            <person name="Ettema T.J."/>
        </authorList>
    </citation>
    <scope>NUCLEOTIDE SEQUENCE</scope>
</reference>
<sequence length="122" mass="13128">MGINTYVVTKIGEDKAAKLKAIMGALFVYIFGNFPIATIVDSFGWNPIYEGYVMLVWSALVIAITSIIILFFGRSELFPIPAPVIAVVEDVVVEAEELVAVVEESATEVSATPTDGSEDIAK</sequence>
<accession>A0A0F9UGE3</accession>
<feature type="transmembrane region" description="Helical" evidence="1">
    <location>
        <begin position="52"/>
        <end position="72"/>
    </location>
</feature>
<proteinExistence type="predicted"/>
<keyword evidence="1" id="KW-0812">Transmembrane</keyword>
<evidence type="ECO:0000256" key="1">
    <source>
        <dbReference type="SAM" id="Phobius"/>
    </source>
</evidence>
<comment type="caution">
    <text evidence="2">The sequence shown here is derived from an EMBL/GenBank/DDBJ whole genome shotgun (WGS) entry which is preliminary data.</text>
</comment>
<gene>
    <name evidence="2" type="ORF">LCGC14_0223370</name>
</gene>
<dbReference type="EMBL" id="LAZR01000107">
    <property type="protein sequence ID" value="KKN90754.1"/>
    <property type="molecule type" value="Genomic_DNA"/>
</dbReference>
<name>A0A0F9UGE3_9ZZZZ</name>
<protein>
    <submittedName>
        <fullName evidence="2">Uncharacterized protein</fullName>
    </submittedName>
</protein>